<evidence type="ECO:0000256" key="8">
    <source>
        <dbReference type="SAM" id="Phobius"/>
    </source>
</evidence>
<evidence type="ECO:0000256" key="5">
    <source>
        <dbReference type="ARBA" id="ARBA00022692"/>
    </source>
</evidence>
<dbReference type="RefSeq" id="WP_144850115.1">
    <property type="nucleotide sequence ID" value="NZ_VNJI01000025.1"/>
</dbReference>
<evidence type="ECO:0000256" key="2">
    <source>
        <dbReference type="ARBA" id="ARBA00007998"/>
    </source>
</evidence>
<comment type="similarity">
    <text evidence="2">Belongs to the amino acid-polyamine-organocation (APC) superfamily. Spore germination protein (SGP) (TC 2.A.3.9) family.</text>
</comment>
<dbReference type="GO" id="GO:0016020">
    <property type="term" value="C:membrane"/>
    <property type="evidence" value="ECO:0007669"/>
    <property type="project" value="UniProtKB-SubCell"/>
</dbReference>
<evidence type="ECO:0000256" key="1">
    <source>
        <dbReference type="ARBA" id="ARBA00004141"/>
    </source>
</evidence>
<evidence type="ECO:0000313" key="10">
    <source>
        <dbReference type="Proteomes" id="UP000317036"/>
    </source>
</evidence>
<dbReference type="PANTHER" id="PTHR34975">
    <property type="entry name" value="SPORE GERMINATION PROTEIN A2"/>
    <property type="match status" value="1"/>
</dbReference>
<name>A0A559K849_9BACL</name>
<dbReference type="Proteomes" id="UP000317036">
    <property type="component" value="Unassembled WGS sequence"/>
</dbReference>
<feature type="transmembrane region" description="Helical" evidence="8">
    <location>
        <begin position="119"/>
        <end position="139"/>
    </location>
</feature>
<dbReference type="Pfam" id="PF03845">
    <property type="entry name" value="Spore_permease"/>
    <property type="match status" value="1"/>
</dbReference>
<keyword evidence="7 8" id="KW-0472">Membrane</keyword>
<feature type="transmembrane region" description="Helical" evidence="8">
    <location>
        <begin position="79"/>
        <end position="99"/>
    </location>
</feature>
<feature type="transmembrane region" description="Helical" evidence="8">
    <location>
        <begin position="38"/>
        <end position="59"/>
    </location>
</feature>
<feature type="transmembrane region" description="Helical" evidence="8">
    <location>
        <begin position="272"/>
        <end position="292"/>
    </location>
</feature>
<feature type="transmembrane region" description="Helical" evidence="8">
    <location>
        <begin position="218"/>
        <end position="242"/>
    </location>
</feature>
<keyword evidence="5 8" id="KW-0812">Transmembrane</keyword>
<evidence type="ECO:0000256" key="4">
    <source>
        <dbReference type="ARBA" id="ARBA00022544"/>
    </source>
</evidence>
<keyword evidence="4" id="KW-0309">Germination</keyword>
<feature type="transmembrane region" description="Helical" evidence="8">
    <location>
        <begin position="12"/>
        <end position="31"/>
    </location>
</feature>
<dbReference type="EMBL" id="VNJI01000025">
    <property type="protein sequence ID" value="TVY08315.1"/>
    <property type="molecule type" value="Genomic_DNA"/>
</dbReference>
<keyword evidence="10" id="KW-1185">Reference proteome</keyword>
<dbReference type="NCBIfam" id="TIGR00912">
    <property type="entry name" value="2A0309"/>
    <property type="match status" value="1"/>
</dbReference>
<keyword evidence="6 8" id="KW-1133">Transmembrane helix</keyword>
<dbReference type="OrthoDB" id="1891864at2"/>
<evidence type="ECO:0000313" key="9">
    <source>
        <dbReference type="EMBL" id="TVY08315.1"/>
    </source>
</evidence>
<sequence>MNPSSEQISLSQLFLLMVAFETGSAIIFGIGSSAKQDAWLSILLSAAVGVALLLIYFWFMLRLPQQNFYQVMEYALGKPIGAVFIYLYAMYFFYICIRIDRDLIEIMKTTLLTKTPVEIMHLFFYILCMYLTSSGLQIIGRIGELFAPILMGFLFLIGVLLIADGDVSFNRLLPVMGEGIEPILKAAFPSVITFPFGELIAFTMFIPFTSQFSKARRVGVYGILASSLVLIFSCIIQIGTIGIDARSRATYPLLSAARILTIGNFIERIDALATFIMMLGIVIKVSVFFYSGLKGLEHLTKVRYTTFVIPMGLLFSVLSVVVSHNSAEHVYEGIKLVPYVLHIPFQIAIPCVLCGIVTWRTRKRTASGNK</sequence>
<proteinExistence type="inferred from homology"/>
<evidence type="ECO:0000256" key="6">
    <source>
        <dbReference type="ARBA" id="ARBA00022989"/>
    </source>
</evidence>
<keyword evidence="3" id="KW-0813">Transport</keyword>
<gene>
    <name evidence="9" type="ORF">FPZ49_19840</name>
</gene>
<organism evidence="9 10">
    <name type="scientific">Paenibacillus cremeus</name>
    <dbReference type="NCBI Taxonomy" id="2163881"/>
    <lineage>
        <taxon>Bacteria</taxon>
        <taxon>Bacillati</taxon>
        <taxon>Bacillota</taxon>
        <taxon>Bacilli</taxon>
        <taxon>Bacillales</taxon>
        <taxon>Paenibacillaceae</taxon>
        <taxon>Paenibacillus</taxon>
    </lineage>
</organism>
<comment type="caution">
    <text evidence="9">The sequence shown here is derived from an EMBL/GenBank/DDBJ whole genome shotgun (WGS) entry which is preliminary data.</text>
</comment>
<dbReference type="GO" id="GO:0009847">
    <property type="term" value="P:spore germination"/>
    <property type="evidence" value="ECO:0007669"/>
    <property type="project" value="InterPro"/>
</dbReference>
<dbReference type="AlphaFoldDB" id="A0A559K849"/>
<comment type="subcellular location">
    <subcellularLocation>
        <location evidence="1">Membrane</location>
        <topology evidence="1">Multi-pass membrane protein</topology>
    </subcellularLocation>
</comment>
<evidence type="ECO:0000256" key="7">
    <source>
        <dbReference type="ARBA" id="ARBA00023136"/>
    </source>
</evidence>
<reference evidence="9 10" key="1">
    <citation type="submission" date="2019-07" db="EMBL/GenBank/DDBJ databases">
        <authorList>
            <person name="Kim J."/>
        </authorList>
    </citation>
    <scope>NUCLEOTIDE SEQUENCE [LARGE SCALE GENOMIC DNA]</scope>
    <source>
        <strain evidence="9 10">JC52</strain>
    </source>
</reference>
<feature type="transmembrane region" description="Helical" evidence="8">
    <location>
        <begin position="336"/>
        <end position="359"/>
    </location>
</feature>
<dbReference type="InterPro" id="IPR004761">
    <property type="entry name" value="Spore_GerAB"/>
</dbReference>
<feature type="transmembrane region" description="Helical" evidence="8">
    <location>
        <begin position="145"/>
        <end position="163"/>
    </location>
</feature>
<evidence type="ECO:0000256" key="3">
    <source>
        <dbReference type="ARBA" id="ARBA00022448"/>
    </source>
</evidence>
<dbReference type="PANTHER" id="PTHR34975:SF2">
    <property type="entry name" value="SPORE GERMINATION PROTEIN A2"/>
    <property type="match status" value="1"/>
</dbReference>
<protein>
    <submittedName>
        <fullName evidence="9">GerAB/ArcD/ProY family transporter</fullName>
    </submittedName>
</protein>
<feature type="transmembrane region" description="Helical" evidence="8">
    <location>
        <begin position="304"/>
        <end position="324"/>
    </location>
</feature>
<accession>A0A559K849</accession>